<evidence type="ECO:0000256" key="3">
    <source>
        <dbReference type="ARBA" id="ARBA00022989"/>
    </source>
</evidence>
<feature type="transmembrane region" description="Helical" evidence="5">
    <location>
        <begin position="122"/>
        <end position="144"/>
    </location>
</feature>
<evidence type="ECO:0000313" key="6">
    <source>
        <dbReference type="EMBL" id="EMR61813.1"/>
    </source>
</evidence>
<evidence type="ECO:0000256" key="1">
    <source>
        <dbReference type="ARBA" id="ARBA00004141"/>
    </source>
</evidence>
<protein>
    <submittedName>
        <fullName evidence="6">Putative rta1 domain protein</fullName>
    </submittedName>
</protein>
<feature type="transmembrane region" description="Helical" evidence="5">
    <location>
        <begin position="64"/>
        <end position="85"/>
    </location>
</feature>
<gene>
    <name evidence="6" type="ORF">UCREL1_11258</name>
</gene>
<evidence type="ECO:0000313" key="7">
    <source>
        <dbReference type="Proteomes" id="UP000012174"/>
    </source>
</evidence>
<keyword evidence="3 5" id="KW-1133">Transmembrane helix</keyword>
<dbReference type="Proteomes" id="UP000012174">
    <property type="component" value="Unassembled WGS sequence"/>
</dbReference>
<name>M7SCA3_EUTLA</name>
<organism evidence="6 7">
    <name type="scientific">Eutypa lata (strain UCR-EL1)</name>
    <name type="common">Grapevine dieback disease fungus</name>
    <name type="synonym">Eutypa armeniacae</name>
    <dbReference type="NCBI Taxonomy" id="1287681"/>
    <lineage>
        <taxon>Eukaryota</taxon>
        <taxon>Fungi</taxon>
        <taxon>Dikarya</taxon>
        <taxon>Ascomycota</taxon>
        <taxon>Pezizomycotina</taxon>
        <taxon>Sordariomycetes</taxon>
        <taxon>Xylariomycetidae</taxon>
        <taxon>Xylariales</taxon>
        <taxon>Diatrypaceae</taxon>
        <taxon>Eutypa</taxon>
    </lineage>
</organism>
<dbReference type="InterPro" id="IPR007568">
    <property type="entry name" value="RTA1"/>
</dbReference>
<dbReference type="KEGG" id="ela:UCREL1_11258"/>
<evidence type="ECO:0000256" key="5">
    <source>
        <dbReference type="SAM" id="Phobius"/>
    </source>
</evidence>
<reference evidence="7" key="1">
    <citation type="journal article" date="2013" name="Genome Announc.">
        <title>Draft genome sequence of the grapevine dieback fungus Eutypa lata UCR-EL1.</title>
        <authorList>
            <person name="Blanco-Ulate B."/>
            <person name="Rolshausen P.E."/>
            <person name="Cantu D."/>
        </authorList>
    </citation>
    <scope>NUCLEOTIDE SEQUENCE [LARGE SCALE GENOMIC DNA]</scope>
    <source>
        <strain evidence="7">UCR-EL1</strain>
    </source>
</reference>
<feature type="transmembrane region" description="Helical" evidence="5">
    <location>
        <begin position="164"/>
        <end position="187"/>
    </location>
</feature>
<keyword evidence="2 5" id="KW-0812">Transmembrane</keyword>
<keyword evidence="7" id="KW-1185">Reference proteome</keyword>
<dbReference type="OrthoDB" id="5384040at2759"/>
<accession>M7SCA3</accession>
<dbReference type="eggNOG" id="ENOG502RZA5">
    <property type="taxonomic scope" value="Eukaryota"/>
</dbReference>
<sequence length="290" mass="32297">MTHVKKKTSLMQSTKYEAQRWERWMCTTTQSSPTACVTVKPGRHGYVPAASCNANWDYDVTVELAILFTVLFGVSFSIHLVQAAYFKKFNLAWPLLVGLAWELSSFALRTTGALDQQNRSHATAALVLSIIAPVWINVFHYVLLGRMVTVFVPDAKVFRVQGSRVALAFVCLSVEVLLLEGSAAILLSPGNSADRRRIGAKVMMAGVACQQAYMVVSAIFAARFHYRAVQLKKEKYPLPMFRPWSTTLATLYLSLALMTARNVFRLVQFAGGLDVGDSSVVSQEWCFYTF</sequence>
<evidence type="ECO:0000256" key="4">
    <source>
        <dbReference type="ARBA" id="ARBA00023136"/>
    </source>
</evidence>
<dbReference type="AlphaFoldDB" id="M7SCA3"/>
<comment type="subcellular location">
    <subcellularLocation>
        <location evidence="1">Membrane</location>
        <topology evidence="1">Multi-pass membrane protein</topology>
    </subcellularLocation>
</comment>
<evidence type="ECO:0000256" key="2">
    <source>
        <dbReference type="ARBA" id="ARBA00022692"/>
    </source>
</evidence>
<feature type="transmembrane region" description="Helical" evidence="5">
    <location>
        <begin position="199"/>
        <end position="221"/>
    </location>
</feature>
<dbReference type="HOGENOM" id="CLU_033465_3_0_1"/>
<keyword evidence="4 5" id="KW-0472">Membrane</keyword>
<dbReference type="EMBL" id="KB707542">
    <property type="protein sequence ID" value="EMR61813.1"/>
    <property type="molecule type" value="Genomic_DNA"/>
</dbReference>
<dbReference type="GO" id="GO:0016020">
    <property type="term" value="C:membrane"/>
    <property type="evidence" value="ECO:0007669"/>
    <property type="project" value="UniProtKB-SubCell"/>
</dbReference>
<proteinExistence type="predicted"/>
<dbReference type="PANTHER" id="PTHR31465:SF15">
    <property type="entry name" value="LIPID TRANSPORTER ATNI-RELATED"/>
    <property type="match status" value="1"/>
</dbReference>
<dbReference type="OMA" id="QNRSHAT"/>
<dbReference type="PANTHER" id="PTHR31465">
    <property type="entry name" value="PROTEIN RTA1-RELATED"/>
    <property type="match status" value="1"/>
</dbReference>
<dbReference type="Pfam" id="PF04479">
    <property type="entry name" value="RTA1"/>
    <property type="match status" value="1"/>
</dbReference>